<gene>
    <name evidence="1" type="primary">X975_13019</name>
    <name evidence="1" type="ORF">NPIL_238201</name>
</gene>
<dbReference type="AlphaFoldDB" id="A0A8X6PXG9"/>
<organism evidence="1 2">
    <name type="scientific">Nephila pilipes</name>
    <name type="common">Giant wood spider</name>
    <name type="synonym">Nephila maculata</name>
    <dbReference type="NCBI Taxonomy" id="299642"/>
    <lineage>
        <taxon>Eukaryota</taxon>
        <taxon>Metazoa</taxon>
        <taxon>Ecdysozoa</taxon>
        <taxon>Arthropoda</taxon>
        <taxon>Chelicerata</taxon>
        <taxon>Arachnida</taxon>
        <taxon>Araneae</taxon>
        <taxon>Araneomorphae</taxon>
        <taxon>Entelegynae</taxon>
        <taxon>Araneoidea</taxon>
        <taxon>Nephilidae</taxon>
        <taxon>Nephila</taxon>
    </lineage>
</organism>
<comment type="caution">
    <text evidence="1">The sequence shown here is derived from an EMBL/GenBank/DDBJ whole genome shotgun (WGS) entry which is preliminary data.</text>
</comment>
<name>A0A8X6PXG9_NEPPI</name>
<evidence type="ECO:0000313" key="1">
    <source>
        <dbReference type="EMBL" id="GFT91369.1"/>
    </source>
</evidence>
<evidence type="ECO:0000313" key="2">
    <source>
        <dbReference type="Proteomes" id="UP000887013"/>
    </source>
</evidence>
<reference evidence="1" key="1">
    <citation type="submission" date="2020-08" db="EMBL/GenBank/DDBJ databases">
        <title>Multicomponent nature underlies the extraordinary mechanical properties of spider dragline silk.</title>
        <authorList>
            <person name="Kono N."/>
            <person name="Nakamura H."/>
            <person name="Mori M."/>
            <person name="Yoshida Y."/>
            <person name="Ohtoshi R."/>
            <person name="Malay A.D."/>
            <person name="Moran D.A.P."/>
            <person name="Tomita M."/>
            <person name="Numata K."/>
            <person name="Arakawa K."/>
        </authorList>
    </citation>
    <scope>NUCLEOTIDE SEQUENCE</scope>
</reference>
<dbReference type="Pfam" id="PF03564">
    <property type="entry name" value="DUF1759"/>
    <property type="match status" value="1"/>
</dbReference>
<dbReference type="EMBL" id="BMAW01025201">
    <property type="protein sequence ID" value="GFT91369.1"/>
    <property type="molecule type" value="Genomic_DNA"/>
</dbReference>
<keyword evidence="2" id="KW-1185">Reference proteome</keyword>
<sequence>MPSVNPLIMQKLDANPKLLEVFEEVLNMNFWEILSKENNRLAWSLLEERYSNTREQIYADLKRFMNIPVVQNESASTIQNLIDVTIEVVRSLEYLDQNLEGFSSTIFAFILTQKLDQNSKIGYERNLKDTLPTISELLDFLKDYARTLNAAKTFIIQKFLQWLHV</sequence>
<protein>
    <submittedName>
        <fullName evidence="1">Uncharacterized protein</fullName>
    </submittedName>
</protein>
<proteinExistence type="predicted"/>
<dbReference type="Proteomes" id="UP000887013">
    <property type="component" value="Unassembled WGS sequence"/>
</dbReference>
<accession>A0A8X6PXG9</accession>
<dbReference type="OrthoDB" id="6435622at2759"/>
<dbReference type="InterPro" id="IPR005312">
    <property type="entry name" value="DUF1759"/>
</dbReference>